<reference evidence="9" key="1">
    <citation type="journal article" date="2014" name="Nat. Commun.">
        <title>The tobacco genome sequence and its comparison with those of tomato and potato.</title>
        <authorList>
            <person name="Sierro N."/>
            <person name="Battey J.N."/>
            <person name="Ouadi S."/>
            <person name="Bakaher N."/>
            <person name="Bovet L."/>
            <person name="Willig A."/>
            <person name="Goepfert S."/>
            <person name="Peitsch M.C."/>
            <person name="Ivanov N.V."/>
        </authorList>
    </citation>
    <scope>NUCLEOTIDE SEQUENCE [LARGE SCALE GENOMIC DNA]</scope>
</reference>
<dbReference type="Pfam" id="PF10551">
    <property type="entry name" value="MULE"/>
    <property type="match status" value="1"/>
</dbReference>
<proteinExistence type="predicted"/>
<dbReference type="PROSITE" id="PS01007">
    <property type="entry name" value="TRANSPOSASE_MUTATOR"/>
    <property type="match status" value="1"/>
</dbReference>
<dbReference type="GO" id="GO:0006313">
    <property type="term" value="P:DNA transposition"/>
    <property type="evidence" value="ECO:0007669"/>
    <property type="project" value="InterPro"/>
</dbReference>
<dbReference type="AlphaFoldDB" id="A0A1S4ACS5"/>
<accession>A0A1S4ACS5</accession>
<organism evidence="9 10">
    <name type="scientific">Nicotiana tabacum</name>
    <name type="common">Common tobacco</name>
    <dbReference type="NCBI Taxonomy" id="4097"/>
    <lineage>
        <taxon>Eukaryota</taxon>
        <taxon>Viridiplantae</taxon>
        <taxon>Streptophyta</taxon>
        <taxon>Embryophyta</taxon>
        <taxon>Tracheophyta</taxon>
        <taxon>Spermatophyta</taxon>
        <taxon>Magnoliopsida</taxon>
        <taxon>eudicotyledons</taxon>
        <taxon>Gunneridae</taxon>
        <taxon>Pentapetalae</taxon>
        <taxon>asterids</taxon>
        <taxon>lamiids</taxon>
        <taxon>Solanales</taxon>
        <taxon>Solanaceae</taxon>
        <taxon>Nicotianoideae</taxon>
        <taxon>Nicotianeae</taxon>
        <taxon>Nicotiana</taxon>
    </lineage>
</organism>
<dbReference type="STRING" id="4097.A0A1S4ACS5"/>
<dbReference type="GO" id="GO:0003677">
    <property type="term" value="F:DNA binding"/>
    <property type="evidence" value="ECO:0007669"/>
    <property type="project" value="UniProtKB-KW"/>
</dbReference>
<keyword evidence="1" id="KW-0815">Transposition</keyword>
<dbReference type="SMART" id="SM00575">
    <property type="entry name" value="ZnF_PMZ"/>
    <property type="match status" value="1"/>
</dbReference>
<evidence type="ECO:0000256" key="7">
    <source>
        <dbReference type="PROSITE-ProRule" id="PRU00325"/>
    </source>
</evidence>
<keyword evidence="5" id="KW-0238">DNA-binding</keyword>
<dbReference type="InterPro" id="IPR006564">
    <property type="entry name" value="Znf_PMZ"/>
</dbReference>
<dbReference type="GO" id="GO:0004803">
    <property type="term" value="F:transposase activity"/>
    <property type="evidence" value="ECO:0007669"/>
    <property type="project" value="InterPro"/>
</dbReference>
<evidence type="ECO:0000256" key="5">
    <source>
        <dbReference type="ARBA" id="ARBA00023125"/>
    </source>
</evidence>
<sequence>MGFREGVRPFIGLDGTFLKGKTKGQLLLAVALDANNQSYPVAWAVVDKETKRTWTWFLELLQMLLDLKYSEGITFMSDMQKGLIKVVQNVLPDSHHRFCVKHIEANWCKRWRTDEFKKLLWWSSWSSYEEDFKDQLKSIGQLSKEATESLLNAWCRAYFDTVCKNQKVENNFTESVNAWLVEARQKPIIKMLEEIRIKLMNQLREMEEAVRSWVNDFSPHSLKLYNEYFKIANTSCYVDNNGDNGYEFREGTDKHTVNMVLKKCTCRGWNLTGIPCPHEIKSLQLKMLEPMNEINWWYNKEAYLLTYKYKLQPVRGEKFWKVDPS</sequence>
<keyword evidence="4" id="KW-0862">Zinc</keyword>
<keyword evidence="3 7" id="KW-0863">Zinc-finger</keyword>
<dbReference type="GeneID" id="107796236"/>
<evidence type="ECO:0000256" key="2">
    <source>
        <dbReference type="ARBA" id="ARBA00022723"/>
    </source>
</evidence>
<protein>
    <submittedName>
        <fullName evidence="10">Uncharacterized protein LOC107796236</fullName>
    </submittedName>
</protein>
<reference evidence="10" key="2">
    <citation type="submission" date="2025-08" db="UniProtKB">
        <authorList>
            <consortium name="RefSeq"/>
        </authorList>
    </citation>
    <scope>IDENTIFICATION</scope>
    <source>
        <tissue evidence="10">Leaf</tissue>
    </source>
</reference>
<evidence type="ECO:0000313" key="10">
    <source>
        <dbReference type="RefSeq" id="XP_016474470.1"/>
    </source>
</evidence>
<dbReference type="PaxDb" id="4097-A0A1S4ACS5"/>
<dbReference type="InterPro" id="IPR007527">
    <property type="entry name" value="Znf_SWIM"/>
</dbReference>
<gene>
    <name evidence="10" type="primary">LOC107796236</name>
</gene>
<dbReference type="GO" id="GO:0008270">
    <property type="term" value="F:zinc ion binding"/>
    <property type="evidence" value="ECO:0007669"/>
    <property type="project" value="UniProtKB-KW"/>
</dbReference>
<dbReference type="InterPro" id="IPR018289">
    <property type="entry name" value="MULE_transposase_dom"/>
</dbReference>
<evidence type="ECO:0000256" key="1">
    <source>
        <dbReference type="ARBA" id="ARBA00022578"/>
    </source>
</evidence>
<evidence type="ECO:0000256" key="4">
    <source>
        <dbReference type="ARBA" id="ARBA00022833"/>
    </source>
</evidence>
<dbReference type="RefSeq" id="XP_016474470.1">
    <property type="nucleotide sequence ID" value="XM_016618984.1"/>
</dbReference>
<evidence type="ECO:0000313" key="9">
    <source>
        <dbReference type="Proteomes" id="UP000790787"/>
    </source>
</evidence>
<keyword evidence="6" id="KW-0233">DNA recombination</keyword>
<keyword evidence="2" id="KW-0479">Metal-binding</keyword>
<dbReference type="OrthoDB" id="1301577at2759"/>
<feature type="domain" description="SWIM-type" evidence="8">
    <location>
        <begin position="255"/>
        <end position="287"/>
    </location>
</feature>
<dbReference type="KEGG" id="nta:107796236"/>
<dbReference type="Pfam" id="PF04434">
    <property type="entry name" value="SWIM"/>
    <property type="match status" value="1"/>
</dbReference>
<evidence type="ECO:0000256" key="3">
    <source>
        <dbReference type="ARBA" id="ARBA00022771"/>
    </source>
</evidence>
<dbReference type="InterPro" id="IPR001207">
    <property type="entry name" value="Transposase_mutator"/>
</dbReference>
<dbReference type="PANTHER" id="PTHR31973:SF189">
    <property type="entry name" value="TRANSPOSASE, MUDR, PLANT, MULE TRANSPOSASE DOMAIN PROTEIN-RELATED"/>
    <property type="match status" value="1"/>
</dbReference>
<dbReference type="Proteomes" id="UP000790787">
    <property type="component" value="Chromosome 8"/>
</dbReference>
<evidence type="ECO:0000259" key="8">
    <source>
        <dbReference type="PROSITE" id="PS50966"/>
    </source>
</evidence>
<dbReference type="PANTHER" id="PTHR31973">
    <property type="entry name" value="POLYPROTEIN, PUTATIVE-RELATED"/>
    <property type="match status" value="1"/>
</dbReference>
<dbReference type="PROSITE" id="PS50966">
    <property type="entry name" value="ZF_SWIM"/>
    <property type="match status" value="1"/>
</dbReference>
<keyword evidence="9" id="KW-1185">Reference proteome</keyword>
<name>A0A1S4ACS5_TOBAC</name>
<evidence type="ECO:0000256" key="6">
    <source>
        <dbReference type="ARBA" id="ARBA00023172"/>
    </source>
</evidence>